<sequence>MLAQKCCLFANPAGRADHIPHRRFKTLDVGYGESLLGYCSPEVKLLNAGIVLGPLDLIPSHLSGAGRLVSWSLFSAVKAQHSLRGRAEPPKFMCLVAARGLRPVILIEESRASEGCYVGRTKSGKDRSRESDADQIGGKSKKNQTLNTGNRRVGNKRCMVSEAREVGLSIDTQRLTLFLVVMAAPRAPSEQSASTKHATCLPIVVPVRVRCVEREFAADFGALKTQRRCRGGVVCDTAGAASRYLSDRGVVR</sequence>
<organism evidence="2 3">
    <name type="scientific">Eumeta variegata</name>
    <name type="common">Bagworm moth</name>
    <name type="synonym">Eumeta japonica</name>
    <dbReference type="NCBI Taxonomy" id="151549"/>
    <lineage>
        <taxon>Eukaryota</taxon>
        <taxon>Metazoa</taxon>
        <taxon>Ecdysozoa</taxon>
        <taxon>Arthropoda</taxon>
        <taxon>Hexapoda</taxon>
        <taxon>Insecta</taxon>
        <taxon>Pterygota</taxon>
        <taxon>Neoptera</taxon>
        <taxon>Endopterygota</taxon>
        <taxon>Lepidoptera</taxon>
        <taxon>Glossata</taxon>
        <taxon>Ditrysia</taxon>
        <taxon>Tineoidea</taxon>
        <taxon>Psychidae</taxon>
        <taxon>Oiketicinae</taxon>
        <taxon>Eumeta</taxon>
    </lineage>
</organism>
<dbReference type="AlphaFoldDB" id="A0A4C1WBN2"/>
<name>A0A4C1WBN2_EUMVA</name>
<dbReference type="EMBL" id="BGZK01000504">
    <property type="protein sequence ID" value="GBP47557.1"/>
    <property type="molecule type" value="Genomic_DNA"/>
</dbReference>
<protein>
    <submittedName>
        <fullName evidence="2">Uncharacterized protein</fullName>
    </submittedName>
</protein>
<evidence type="ECO:0000313" key="3">
    <source>
        <dbReference type="Proteomes" id="UP000299102"/>
    </source>
</evidence>
<feature type="compositionally biased region" description="Basic and acidic residues" evidence="1">
    <location>
        <begin position="123"/>
        <end position="132"/>
    </location>
</feature>
<reference evidence="2 3" key="1">
    <citation type="journal article" date="2019" name="Commun. Biol.">
        <title>The bagworm genome reveals a unique fibroin gene that provides high tensile strength.</title>
        <authorList>
            <person name="Kono N."/>
            <person name="Nakamura H."/>
            <person name="Ohtoshi R."/>
            <person name="Tomita M."/>
            <person name="Numata K."/>
            <person name="Arakawa K."/>
        </authorList>
    </citation>
    <scope>NUCLEOTIDE SEQUENCE [LARGE SCALE GENOMIC DNA]</scope>
</reference>
<evidence type="ECO:0000256" key="1">
    <source>
        <dbReference type="SAM" id="MobiDB-lite"/>
    </source>
</evidence>
<dbReference type="Proteomes" id="UP000299102">
    <property type="component" value="Unassembled WGS sequence"/>
</dbReference>
<evidence type="ECO:0000313" key="2">
    <source>
        <dbReference type="EMBL" id="GBP47557.1"/>
    </source>
</evidence>
<gene>
    <name evidence="2" type="ORF">EVAR_40113_1</name>
</gene>
<keyword evidence="3" id="KW-1185">Reference proteome</keyword>
<comment type="caution">
    <text evidence="2">The sequence shown here is derived from an EMBL/GenBank/DDBJ whole genome shotgun (WGS) entry which is preliminary data.</text>
</comment>
<feature type="region of interest" description="Disordered" evidence="1">
    <location>
        <begin position="119"/>
        <end position="151"/>
    </location>
</feature>
<proteinExistence type="predicted"/>
<accession>A0A4C1WBN2</accession>